<organism evidence="8 9">
    <name type="scientific">Cylicostephanus goldi</name>
    <name type="common">Nematode worm</name>
    <dbReference type="NCBI Taxonomy" id="71465"/>
    <lineage>
        <taxon>Eukaryota</taxon>
        <taxon>Metazoa</taxon>
        <taxon>Ecdysozoa</taxon>
        <taxon>Nematoda</taxon>
        <taxon>Chromadorea</taxon>
        <taxon>Rhabditida</taxon>
        <taxon>Rhabditina</taxon>
        <taxon>Rhabditomorpha</taxon>
        <taxon>Strongyloidea</taxon>
        <taxon>Strongylidae</taxon>
        <taxon>Cylicostephanus</taxon>
    </lineage>
</organism>
<dbReference type="PROSITE" id="PS50236">
    <property type="entry name" value="CHCR"/>
    <property type="match status" value="1"/>
</dbReference>
<dbReference type="InterPro" id="IPR045111">
    <property type="entry name" value="Vps41/Vps8"/>
</dbReference>
<evidence type="ECO:0000256" key="3">
    <source>
        <dbReference type="ARBA" id="ARBA00022927"/>
    </source>
</evidence>
<sequence>MASEREEDVIDEMNSDLEESDLEEEEGLLEPCFKYQRVEGPDMKQLQATQIITAITVHLKLIAIGTQQGYLWIMDHFGHVDHKHLPMTRPHRSAVIKLSMDSDGNYVMSCGSDGRVVISGLGCDNLNYVLNLSTVPRCIAISPLFSKSGSVPMFAVAERKLVIYERKFLKYRDTIIYSGQERNGDIMECSWQQSLIAFTNCGGTTIYDREVGKLISLIPPSHSGTGPANNFLQYPASHCWIDDALLAVAWADTLTIAKVVAEEGVKSVEIYFQWNLDMFCTGVSYAVRNSEEFPNMVVFGLRYGCELDANLPTSSSAPEENSSNPQVQLCLFEPKTFSSYSLLAEDGLTLSTGNLTPQPSHFTMAGLPTCECYFLAGPSDLITVTRYSTADRIRWRIENDLWEEAWELMCEKETDLGDFEWDRKSLGRAMIENFIASGKPRRAAARLAEVCGTMKTEWEWAVQTFEPAQLERECYETALLAALYNDVGLFKRLILDWSPSLYRAGYITGITLKRIQEIASSQSEPNSPLQNDEISLYQALAHLYLHERNYSSALKIYFTLKDPRIFSVIDNYQLFDQVNNYLPELLSINEDQAVRLFLGNEDKFSPSLVVAATAHQSKLQLAYLSQLLNKNEAAEYADLAIRLFADHDKEKLLPFLRKNENYKIHKALDICQQKNYVEETIFLLGKSGKYAEALDLLMKSYDRLEKALEFCQEQDDADLWTRLIDEVVKTPDRVNYLLNNAGSGLDPLQIIAKIPPTMPVPGLRDALIKVLRDYAVKFTLQKNCREATRADVRELLTLYLENQALSAYGQQVPNPQRAELLM</sequence>
<keyword evidence="4" id="KW-0458">Lysosome</keyword>
<proteinExistence type="predicted"/>
<feature type="domain" description="Vps41 beta-propeller" evidence="7">
    <location>
        <begin position="34"/>
        <end position="384"/>
    </location>
</feature>
<evidence type="ECO:0000259" key="7">
    <source>
        <dbReference type="Pfam" id="PF23411"/>
    </source>
</evidence>
<dbReference type="InterPro" id="IPR011990">
    <property type="entry name" value="TPR-like_helical_dom_sf"/>
</dbReference>
<dbReference type="AlphaFoldDB" id="A0A3P7PIY3"/>
<protein>
    <recommendedName>
        <fullName evidence="7">Vps41 beta-propeller domain-containing protein</fullName>
    </recommendedName>
</protein>
<dbReference type="GO" id="GO:0009267">
    <property type="term" value="P:cellular response to starvation"/>
    <property type="evidence" value="ECO:0007669"/>
    <property type="project" value="TreeGrafter"/>
</dbReference>
<dbReference type="InterPro" id="IPR015943">
    <property type="entry name" value="WD40/YVTN_repeat-like_dom_sf"/>
</dbReference>
<dbReference type="Pfam" id="PF23411">
    <property type="entry name" value="Beta-prop_Vps41"/>
    <property type="match status" value="1"/>
</dbReference>
<reference evidence="8 9" key="1">
    <citation type="submission" date="2018-11" db="EMBL/GenBank/DDBJ databases">
        <authorList>
            <consortium name="Pathogen Informatics"/>
        </authorList>
    </citation>
    <scope>NUCLEOTIDE SEQUENCE [LARGE SCALE GENOMIC DNA]</scope>
</reference>
<dbReference type="Gene3D" id="2.130.10.10">
    <property type="entry name" value="YVTN repeat-like/Quinoprotein amine dehydrogenase"/>
    <property type="match status" value="1"/>
</dbReference>
<dbReference type="Gene3D" id="1.25.40.10">
    <property type="entry name" value="Tetratricopeptide repeat domain"/>
    <property type="match status" value="1"/>
</dbReference>
<dbReference type="SUPFAM" id="SSF50978">
    <property type="entry name" value="WD40 repeat-like"/>
    <property type="match status" value="1"/>
</dbReference>
<evidence type="ECO:0000256" key="1">
    <source>
        <dbReference type="ARBA" id="ARBA00004371"/>
    </source>
</evidence>
<keyword evidence="9" id="KW-1185">Reference proteome</keyword>
<dbReference type="GO" id="GO:0016236">
    <property type="term" value="P:macroautophagy"/>
    <property type="evidence" value="ECO:0007669"/>
    <property type="project" value="TreeGrafter"/>
</dbReference>
<dbReference type="Proteomes" id="UP000271889">
    <property type="component" value="Unassembled WGS sequence"/>
</dbReference>
<dbReference type="GO" id="GO:0005764">
    <property type="term" value="C:lysosome"/>
    <property type="evidence" value="ECO:0007669"/>
    <property type="project" value="UniProtKB-SubCell"/>
</dbReference>
<dbReference type="InterPro" id="IPR036322">
    <property type="entry name" value="WD40_repeat_dom_sf"/>
</dbReference>
<dbReference type="InterPro" id="IPR000547">
    <property type="entry name" value="Clathrin_H-chain/VPS_repeat"/>
</dbReference>
<feature type="region of interest" description="Disordered" evidence="6">
    <location>
        <begin position="1"/>
        <end position="22"/>
    </location>
</feature>
<evidence type="ECO:0000313" key="8">
    <source>
        <dbReference type="EMBL" id="VDN19849.1"/>
    </source>
</evidence>
<dbReference type="GO" id="GO:0006623">
    <property type="term" value="P:protein targeting to vacuole"/>
    <property type="evidence" value="ECO:0007669"/>
    <property type="project" value="InterPro"/>
</dbReference>
<dbReference type="Pfam" id="PF23556">
    <property type="entry name" value="TPR_Vps41"/>
    <property type="match status" value="1"/>
</dbReference>
<dbReference type="GO" id="GO:0030897">
    <property type="term" value="C:HOPS complex"/>
    <property type="evidence" value="ECO:0007669"/>
    <property type="project" value="TreeGrafter"/>
</dbReference>
<keyword evidence="3" id="KW-0653">Protein transport</keyword>
<dbReference type="EMBL" id="UYRV01104660">
    <property type="protein sequence ID" value="VDN19849.1"/>
    <property type="molecule type" value="Genomic_DNA"/>
</dbReference>
<evidence type="ECO:0000313" key="9">
    <source>
        <dbReference type="Proteomes" id="UP000271889"/>
    </source>
</evidence>
<dbReference type="PANTHER" id="PTHR12616">
    <property type="entry name" value="VACUOLAR PROTEIN SORTING VPS41"/>
    <property type="match status" value="1"/>
</dbReference>
<dbReference type="SMART" id="SM00299">
    <property type="entry name" value="CLH"/>
    <property type="match status" value="1"/>
</dbReference>
<evidence type="ECO:0000256" key="6">
    <source>
        <dbReference type="SAM" id="MobiDB-lite"/>
    </source>
</evidence>
<dbReference type="GO" id="GO:0034058">
    <property type="term" value="P:endosomal vesicle fusion"/>
    <property type="evidence" value="ECO:0007669"/>
    <property type="project" value="TreeGrafter"/>
</dbReference>
<dbReference type="GO" id="GO:0005770">
    <property type="term" value="C:late endosome"/>
    <property type="evidence" value="ECO:0007669"/>
    <property type="project" value="TreeGrafter"/>
</dbReference>
<accession>A0A3P7PIY3</accession>
<evidence type="ECO:0000256" key="2">
    <source>
        <dbReference type="ARBA" id="ARBA00022448"/>
    </source>
</evidence>
<feature type="repeat" description="CHCR" evidence="5">
    <location>
        <begin position="594"/>
        <end position="736"/>
    </location>
</feature>
<dbReference type="PANTHER" id="PTHR12616:SF1">
    <property type="entry name" value="VACUOLAR PROTEIN SORTING-ASSOCIATED PROTEIN 41 HOMOLOG"/>
    <property type="match status" value="1"/>
</dbReference>
<gene>
    <name evidence="8" type="ORF">CGOC_LOCUS8673</name>
</gene>
<comment type="subcellular location">
    <subcellularLocation>
        <location evidence="1">Lysosome</location>
    </subcellularLocation>
</comment>
<dbReference type="InterPro" id="IPR057780">
    <property type="entry name" value="Beta-prop_Vps41"/>
</dbReference>
<evidence type="ECO:0000256" key="4">
    <source>
        <dbReference type="ARBA" id="ARBA00023228"/>
    </source>
</evidence>
<keyword evidence="2" id="KW-0813">Transport</keyword>
<evidence type="ECO:0000256" key="5">
    <source>
        <dbReference type="PROSITE-ProRule" id="PRU01006"/>
    </source>
</evidence>
<dbReference type="OrthoDB" id="244107at2759"/>
<name>A0A3P7PIY3_CYLGO</name>